<feature type="compositionally biased region" description="Polar residues" evidence="1">
    <location>
        <begin position="784"/>
        <end position="794"/>
    </location>
</feature>
<dbReference type="AlphaFoldDB" id="A0A8H3V4B2"/>
<dbReference type="PANTHER" id="PTHR31605">
    <property type="entry name" value="GLYCEROL-3-PHOSPHATE O-ACYLTRANSFERASE 1"/>
    <property type="match status" value="1"/>
</dbReference>
<sequence length="918" mass="101887">MASQQRTMQHRNAILPQEVIRMIMNRSPHERFAIPGVTIQDLSQAFERFLEDEVARGKLKFTSTEASPILPAQQLSQWSSTGTFITRNFADETNRLALARRAAEARRESDSRIAALALARRTSIAHTAPRTVCQAISTHWGQVRIWDEYWADEDEEVHGKIDTKKNRKEHPDGFAWSCCGQREKTRKWPVIFVAAPHANQFVDPLILMRVVRNESHRRIAFLIAEKSMRRKVIGFFARLVGAVPVGRALDSTKKVPGRIYLPDPDNDPLLLRGVGTNFESKEYQVGGLVVLPSVNHSGANAEILEIKGPEELRLKKPFKGNTALGQLTGKPLVVPDGETEESVRESWPNGEFSGTTFKVAPKVDQTVVYDAVFEKLHEGGCVGIFPEGGSHDRTELLPLKAGVAIMALGALSADPDCGLTIIPCGMNYFHAHKFRSRAVVEFGTPVDVSTELIELYKTGDRRAAVGKLLDDVYNALVSVTVTAPDYDTLMLIQAVRRLYNPKGKKLPLPMVVELNRRLVKGYEHYKDDPRIITLKKSVLEYNRSLLELNIRDHQVDYAKLPIIKVILTLFYRLGKILSLAIAVLPGLFLFAPVFIAGKLISIKKSKEALAASTVKIEARDVMATWKLLVSLALAPTLYTVYTMLLTWWMHRNRMQGYAPDWIPLWLVVVAGYTVFPFITYGALRFGETGMDIVKSLRPLFVALSPWHGSMLAKLRERRAALAAGVTDVINTLGPEMFPDFDSARIVADPFQGPPTPGGLRKNSRHDSYNPISSGDPTTPTSPTHISFTSPTPGDQATFAAANGQHHISRNESFNNFSHIGLFASRPSTPHHARSRSRTNSSAFPVAAFSSVEGKESLDEVSKKIRGAMKERGQRRRSETEMARLHRDGLDGTESGYTTGSEDDGGGLRMTSTAGKKVD</sequence>
<organism evidence="4 5">
    <name type="scientific">Venturia inaequalis</name>
    <name type="common">Apple scab fungus</name>
    <dbReference type="NCBI Taxonomy" id="5025"/>
    <lineage>
        <taxon>Eukaryota</taxon>
        <taxon>Fungi</taxon>
        <taxon>Dikarya</taxon>
        <taxon>Ascomycota</taxon>
        <taxon>Pezizomycotina</taxon>
        <taxon>Dothideomycetes</taxon>
        <taxon>Pleosporomycetidae</taxon>
        <taxon>Venturiales</taxon>
        <taxon>Venturiaceae</taxon>
        <taxon>Venturia</taxon>
    </lineage>
</organism>
<dbReference type="GO" id="GO:0016287">
    <property type="term" value="F:glycerone-phosphate O-acyltransferase activity"/>
    <property type="evidence" value="ECO:0007669"/>
    <property type="project" value="TreeGrafter"/>
</dbReference>
<proteinExistence type="predicted"/>
<dbReference type="Pfam" id="PF01553">
    <property type="entry name" value="Acyltransferase"/>
    <property type="match status" value="1"/>
</dbReference>
<dbReference type="InterPro" id="IPR052744">
    <property type="entry name" value="GPAT/DAPAT"/>
</dbReference>
<feature type="compositionally biased region" description="Basic and acidic residues" evidence="1">
    <location>
        <begin position="867"/>
        <end position="889"/>
    </location>
</feature>
<feature type="region of interest" description="Disordered" evidence="1">
    <location>
        <begin position="867"/>
        <end position="918"/>
    </location>
</feature>
<feature type="compositionally biased region" description="Polar residues" evidence="1">
    <location>
        <begin position="909"/>
        <end position="918"/>
    </location>
</feature>
<dbReference type="GO" id="GO:0008654">
    <property type="term" value="P:phospholipid biosynthetic process"/>
    <property type="evidence" value="ECO:0007669"/>
    <property type="project" value="TreeGrafter"/>
</dbReference>
<keyword evidence="2" id="KW-0812">Transmembrane</keyword>
<feature type="domain" description="Phospholipid/glycerol acyltransferase" evidence="3">
    <location>
        <begin position="191"/>
        <end position="429"/>
    </location>
</feature>
<dbReference type="SMART" id="SM00563">
    <property type="entry name" value="PlsC"/>
    <property type="match status" value="1"/>
</dbReference>
<feature type="compositionally biased region" description="Low complexity" evidence="1">
    <location>
        <begin position="770"/>
        <end position="783"/>
    </location>
</feature>
<evidence type="ECO:0000259" key="3">
    <source>
        <dbReference type="SMART" id="SM00563"/>
    </source>
</evidence>
<accession>A0A8H3V4B2</accession>
<name>A0A8H3V4B2_VENIN</name>
<evidence type="ECO:0000313" key="5">
    <source>
        <dbReference type="Proteomes" id="UP000447873"/>
    </source>
</evidence>
<keyword evidence="2" id="KW-0472">Membrane</keyword>
<reference evidence="4 5" key="1">
    <citation type="submission" date="2018-12" db="EMBL/GenBank/DDBJ databases">
        <title>Venturia inaequalis Genome Resource.</title>
        <authorList>
            <person name="Lichtner F.J."/>
        </authorList>
    </citation>
    <scope>NUCLEOTIDE SEQUENCE [LARGE SCALE GENOMIC DNA]</scope>
    <source>
        <strain evidence="4 5">120213</strain>
    </source>
</reference>
<dbReference type="InterPro" id="IPR002123">
    <property type="entry name" value="Plipid/glycerol_acylTrfase"/>
</dbReference>
<evidence type="ECO:0000256" key="2">
    <source>
        <dbReference type="SAM" id="Phobius"/>
    </source>
</evidence>
<feature type="region of interest" description="Disordered" evidence="1">
    <location>
        <begin position="747"/>
        <end position="794"/>
    </location>
</feature>
<feature type="transmembrane region" description="Helical" evidence="2">
    <location>
        <begin position="627"/>
        <end position="649"/>
    </location>
</feature>
<gene>
    <name evidence="4" type="ORF">EG328_000297</name>
</gene>
<dbReference type="PANTHER" id="PTHR31605:SF0">
    <property type="entry name" value="GLYCEROL-3-PHOSPHATE O-ACYLTRANSFERASE 1"/>
    <property type="match status" value="1"/>
</dbReference>
<feature type="transmembrane region" description="Helical" evidence="2">
    <location>
        <begin position="576"/>
        <end position="596"/>
    </location>
</feature>
<feature type="transmembrane region" description="Helical" evidence="2">
    <location>
        <begin position="661"/>
        <end position="683"/>
    </location>
</feature>
<evidence type="ECO:0000256" key="1">
    <source>
        <dbReference type="SAM" id="MobiDB-lite"/>
    </source>
</evidence>
<protein>
    <recommendedName>
        <fullName evidence="3">Phospholipid/glycerol acyltransferase domain-containing protein</fullName>
    </recommendedName>
</protein>
<dbReference type="Proteomes" id="UP000447873">
    <property type="component" value="Unassembled WGS sequence"/>
</dbReference>
<dbReference type="GO" id="GO:0004366">
    <property type="term" value="F:glycerol-3-phosphate O-acyltransferase activity"/>
    <property type="evidence" value="ECO:0007669"/>
    <property type="project" value="TreeGrafter"/>
</dbReference>
<dbReference type="SUPFAM" id="SSF69593">
    <property type="entry name" value="Glycerol-3-phosphate (1)-acyltransferase"/>
    <property type="match status" value="1"/>
</dbReference>
<keyword evidence="2" id="KW-1133">Transmembrane helix</keyword>
<dbReference type="EMBL" id="WNWS01000103">
    <property type="protein sequence ID" value="KAE9980478.1"/>
    <property type="molecule type" value="Genomic_DNA"/>
</dbReference>
<evidence type="ECO:0000313" key="4">
    <source>
        <dbReference type="EMBL" id="KAE9980478.1"/>
    </source>
</evidence>
<comment type="caution">
    <text evidence="4">The sequence shown here is derived from an EMBL/GenBank/DDBJ whole genome shotgun (WGS) entry which is preliminary data.</text>
</comment>